<reference evidence="4 5" key="1">
    <citation type="submission" date="2020-07" db="EMBL/GenBank/DDBJ databases">
        <title>Facklamia lactis sp. nov., isolated from raw milk.</title>
        <authorList>
            <person name="Doll E.V."/>
            <person name="Huptas C."/>
            <person name="Staib L."/>
            <person name="Wenning M."/>
            <person name="Scherer S."/>
        </authorList>
    </citation>
    <scope>NUCLEOTIDE SEQUENCE [LARGE SCALE GENOMIC DNA]</scope>
    <source>
        <strain evidence="4 5">DSM 111018</strain>
    </source>
</reference>
<dbReference type="Pfam" id="PF04321">
    <property type="entry name" value="RmlD_sub_bind"/>
    <property type="match status" value="1"/>
</dbReference>
<dbReference type="EMBL" id="JACBXQ010000007">
    <property type="protein sequence ID" value="MBG9987283.1"/>
    <property type="molecule type" value="Genomic_DNA"/>
</dbReference>
<protein>
    <recommendedName>
        <fullName evidence="2">dTDP-4-dehydrorhamnose reductase</fullName>
        <ecNumber evidence="2">1.1.1.133</ecNumber>
    </recommendedName>
</protein>
<comment type="similarity">
    <text evidence="1 2">Belongs to the dTDP-4-dehydrorhamnose reductase family.</text>
</comment>
<dbReference type="SUPFAM" id="SSF51735">
    <property type="entry name" value="NAD(P)-binding Rossmann-fold domains"/>
    <property type="match status" value="1"/>
</dbReference>
<evidence type="ECO:0000259" key="3">
    <source>
        <dbReference type="Pfam" id="PF04321"/>
    </source>
</evidence>
<gene>
    <name evidence="4" type="ORF">HZY91_10435</name>
</gene>
<sequence>MMKTNDIIWLVGRSGRLGSAIEGILKRDSHHTIIGTDEKDVDISVLSQVEQFAEQMKPNIIINCAATSHKLWYEEHPEEAYALHSLGARNLAIMAHSLDAHLIYLSSDFVFDGASTQAYTEFDTPNPQTVYGKTKLIGEDYVKSFCNKYTIIRSSWLYGKRYLYEIIEQAKQGQVTIHKDIIGTPTSSLELAEEIIHLFNTNGYGTFHVSCEGETSIRTFIQKILDTVGLEAEIIESDQPSRFEELRPRYSVLDNMMLRMTHQPPMKNWEDALERFISERRVKK</sequence>
<name>A0ABS0LSY8_9LACT</name>
<dbReference type="Gene3D" id="3.40.50.720">
    <property type="entry name" value="NAD(P)-binding Rossmann-like Domain"/>
    <property type="match status" value="1"/>
</dbReference>
<dbReference type="Gene3D" id="3.90.25.10">
    <property type="entry name" value="UDP-galactose 4-epimerase, domain 1"/>
    <property type="match status" value="1"/>
</dbReference>
<keyword evidence="5" id="KW-1185">Reference proteome</keyword>
<dbReference type="PANTHER" id="PTHR10491">
    <property type="entry name" value="DTDP-4-DEHYDRORHAMNOSE REDUCTASE"/>
    <property type="match status" value="1"/>
</dbReference>
<dbReference type="InterPro" id="IPR029903">
    <property type="entry name" value="RmlD-like-bd"/>
</dbReference>
<keyword evidence="2" id="KW-0560">Oxidoreductase</keyword>
<dbReference type="PANTHER" id="PTHR10491:SF4">
    <property type="entry name" value="METHIONINE ADENOSYLTRANSFERASE 2 SUBUNIT BETA"/>
    <property type="match status" value="1"/>
</dbReference>
<proteinExistence type="inferred from homology"/>
<evidence type="ECO:0000313" key="4">
    <source>
        <dbReference type="EMBL" id="MBG9987283.1"/>
    </source>
</evidence>
<comment type="pathway">
    <text evidence="2">Carbohydrate biosynthesis; dTDP-L-rhamnose biosynthesis.</text>
</comment>
<evidence type="ECO:0000256" key="1">
    <source>
        <dbReference type="ARBA" id="ARBA00010944"/>
    </source>
</evidence>
<dbReference type="RefSeq" id="WP_197116205.1">
    <property type="nucleotide sequence ID" value="NZ_JACBXQ010000007.1"/>
</dbReference>
<comment type="function">
    <text evidence="2">Catalyzes the reduction of dTDP-6-deoxy-L-lyxo-4-hexulose to yield dTDP-L-rhamnose.</text>
</comment>
<keyword evidence="2" id="KW-0521">NADP</keyword>
<organism evidence="4 5">
    <name type="scientific">Facklamia lactis</name>
    <dbReference type="NCBI Taxonomy" id="2749967"/>
    <lineage>
        <taxon>Bacteria</taxon>
        <taxon>Bacillati</taxon>
        <taxon>Bacillota</taxon>
        <taxon>Bacilli</taxon>
        <taxon>Lactobacillales</taxon>
        <taxon>Aerococcaceae</taxon>
        <taxon>Facklamia</taxon>
    </lineage>
</organism>
<evidence type="ECO:0000256" key="2">
    <source>
        <dbReference type="RuleBase" id="RU364082"/>
    </source>
</evidence>
<comment type="caution">
    <text evidence="4">The sequence shown here is derived from an EMBL/GenBank/DDBJ whole genome shotgun (WGS) entry which is preliminary data.</text>
</comment>
<dbReference type="InterPro" id="IPR036291">
    <property type="entry name" value="NAD(P)-bd_dom_sf"/>
</dbReference>
<evidence type="ECO:0000313" key="5">
    <source>
        <dbReference type="Proteomes" id="UP000721415"/>
    </source>
</evidence>
<accession>A0ABS0LSY8</accession>
<dbReference type="CDD" id="cd05254">
    <property type="entry name" value="dTDP_HR_like_SDR_e"/>
    <property type="match status" value="1"/>
</dbReference>
<dbReference type="InterPro" id="IPR005913">
    <property type="entry name" value="dTDP_dehydrorham_reduct"/>
</dbReference>
<dbReference type="EC" id="1.1.1.133" evidence="2"/>
<feature type="domain" description="RmlD-like substrate binding" evidence="3">
    <location>
        <begin position="8"/>
        <end position="279"/>
    </location>
</feature>
<dbReference type="Proteomes" id="UP000721415">
    <property type="component" value="Unassembled WGS sequence"/>
</dbReference>